<name>A0ABU7D4I4_9TELE</name>
<gene>
    <name evidence="1" type="ORF">CHARACLAT_027863</name>
</gene>
<sequence>MAQQSYDYGLAAVLIIHLCGKANPVHPLTIPPGSSEKPQSESLRLDSFQTQNPSPWWIASTRIFDGPLGSLALHAFCIINKYLKCFPVF</sequence>
<protein>
    <submittedName>
        <fullName evidence="1">Uncharacterized protein</fullName>
    </submittedName>
</protein>
<dbReference type="EMBL" id="JAHUTJ010011797">
    <property type="protein sequence ID" value="MED6268930.1"/>
    <property type="molecule type" value="Genomic_DNA"/>
</dbReference>
<comment type="caution">
    <text evidence="1">The sequence shown here is derived from an EMBL/GenBank/DDBJ whole genome shotgun (WGS) entry which is preliminary data.</text>
</comment>
<accession>A0ABU7D4I4</accession>
<evidence type="ECO:0000313" key="1">
    <source>
        <dbReference type="EMBL" id="MED6268930.1"/>
    </source>
</evidence>
<dbReference type="Proteomes" id="UP001352852">
    <property type="component" value="Unassembled WGS sequence"/>
</dbReference>
<evidence type="ECO:0000313" key="2">
    <source>
        <dbReference type="Proteomes" id="UP001352852"/>
    </source>
</evidence>
<organism evidence="1 2">
    <name type="scientific">Characodon lateralis</name>
    <dbReference type="NCBI Taxonomy" id="208331"/>
    <lineage>
        <taxon>Eukaryota</taxon>
        <taxon>Metazoa</taxon>
        <taxon>Chordata</taxon>
        <taxon>Craniata</taxon>
        <taxon>Vertebrata</taxon>
        <taxon>Euteleostomi</taxon>
        <taxon>Actinopterygii</taxon>
        <taxon>Neopterygii</taxon>
        <taxon>Teleostei</taxon>
        <taxon>Neoteleostei</taxon>
        <taxon>Acanthomorphata</taxon>
        <taxon>Ovalentaria</taxon>
        <taxon>Atherinomorphae</taxon>
        <taxon>Cyprinodontiformes</taxon>
        <taxon>Goodeidae</taxon>
        <taxon>Characodon</taxon>
    </lineage>
</organism>
<keyword evidence="2" id="KW-1185">Reference proteome</keyword>
<proteinExistence type="predicted"/>
<reference evidence="1 2" key="1">
    <citation type="submission" date="2021-06" db="EMBL/GenBank/DDBJ databases">
        <authorList>
            <person name="Palmer J.M."/>
        </authorList>
    </citation>
    <scope>NUCLEOTIDE SEQUENCE [LARGE SCALE GENOMIC DNA]</scope>
    <source>
        <strain evidence="1 2">CL_MEX2019</strain>
        <tissue evidence="1">Muscle</tissue>
    </source>
</reference>